<evidence type="ECO:0000313" key="1">
    <source>
        <dbReference type="EMBL" id="DAF50923.1"/>
    </source>
</evidence>
<protein>
    <submittedName>
        <fullName evidence="1">Uncharacterized protein</fullName>
    </submittedName>
</protein>
<sequence>MLCEEENHAILIRERLKSEVLSLTDSQAEYVLWRLECLLQEEN</sequence>
<proteinExistence type="predicted"/>
<dbReference type="EMBL" id="BK032606">
    <property type="protein sequence ID" value="DAF50923.1"/>
    <property type="molecule type" value="Genomic_DNA"/>
</dbReference>
<reference evidence="1" key="1">
    <citation type="journal article" date="2021" name="Proc. Natl. Acad. Sci. U.S.A.">
        <title>A Catalog of Tens of Thousands of Viruses from Human Metagenomes Reveals Hidden Associations with Chronic Diseases.</title>
        <authorList>
            <person name="Tisza M.J."/>
            <person name="Buck C.B."/>
        </authorList>
    </citation>
    <scope>NUCLEOTIDE SEQUENCE</scope>
    <source>
        <strain evidence="1">CtRPk8</strain>
    </source>
</reference>
<organism evidence="1">
    <name type="scientific">Siphoviridae sp. ctRPk8</name>
    <dbReference type="NCBI Taxonomy" id="2827870"/>
    <lineage>
        <taxon>Viruses</taxon>
        <taxon>Duplodnaviria</taxon>
        <taxon>Heunggongvirae</taxon>
        <taxon>Uroviricota</taxon>
        <taxon>Caudoviricetes</taxon>
    </lineage>
</organism>
<accession>A0A8S5SJB6</accession>
<name>A0A8S5SJB6_9CAUD</name>